<keyword evidence="5" id="KW-1185">Reference proteome</keyword>
<feature type="transmembrane region" description="Helical" evidence="3">
    <location>
        <begin position="1470"/>
        <end position="1490"/>
    </location>
</feature>
<keyword evidence="3" id="KW-0812">Transmembrane</keyword>
<feature type="transmembrane region" description="Helical" evidence="3">
    <location>
        <begin position="1349"/>
        <end position="1369"/>
    </location>
</feature>
<name>A0A6P4YX51_BRABE</name>
<feature type="transmembrane region" description="Helical" evidence="3">
    <location>
        <begin position="379"/>
        <end position="398"/>
    </location>
</feature>
<feature type="transmembrane region" description="Helical" evidence="3">
    <location>
        <begin position="168"/>
        <end position="185"/>
    </location>
</feature>
<feature type="domain" description="Death" evidence="4">
    <location>
        <begin position="2027"/>
        <end position="2106"/>
    </location>
</feature>
<dbReference type="InterPro" id="IPR036388">
    <property type="entry name" value="WH-like_DNA-bd_sf"/>
</dbReference>
<dbReference type="Gene3D" id="3.40.50.300">
    <property type="entry name" value="P-loop containing nucleotide triphosphate hydrolases"/>
    <property type="match status" value="4"/>
</dbReference>
<keyword evidence="3" id="KW-1133">Transmembrane helix</keyword>
<evidence type="ECO:0000256" key="1">
    <source>
        <dbReference type="ARBA" id="ARBA00022737"/>
    </source>
</evidence>
<dbReference type="GeneID" id="109469282"/>
<dbReference type="Pfam" id="PF16095">
    <property type="entry name" value="COR-A"/>
    <property type="match status" value="2"/>
</dbReference>
<feature type="transmembrane region" description="Helical" evidence="3">
    <location>
        <begin position="348"/>
        <end position="367"/>
    </location>
</feature>
<feature type="transmembrane region" description="Helical" evidence="3">
    <location>
        <begin position="1316"/>
        <end position="1337"/>
    </location>
</feature>
<dbReference type="InterPro" id="IPR000488">
    <property type="entry name" value="Death_dom"/>
</dbReference>
<protein>
    <submittedName>
        <fullName evidence="6">Uncharacterized protein LOC109469282</fullName>
    </submittedName>
</protein>
<dbReference type="SMART" id="SM00005">
    <property type="entry name" value="DEATH"/>
    <property type="match status" value="2"/>
</dbReference>
<feature type="transmembrane region" description="Helical" evidence="3">
    <location>
        <begin position="140"/>
        <end position="162"/>
    </location>
</feature>
<feature type="transmembrane region" description="Helical" evidence="3">
    <location>
        <begin position="1442"/>
        <end position="1464"/>
    </location>
</feature>
<dbReference type="PANTHER" id="PTHR14389">
    <property type="entry name" value="SI:CH1073-475A24.1"/>
    <property type="match status" value="1"/>
</dbReference>
<dbReference type="GO" id="GO:0007165">
    <property type="term" value="P:signal transduction"/>
    <property type="evidence" value="ECO:0007669"/>
    <property type="project" value="InterPro"/>
</dbReference>
<dbReference type="Gene3D" id="1.10.533.10">
    <property type="entry name" value="Death Domain, Fas"/>
    <property type="match status" value="2"/>
</dbReference>
<reference evidence="6" key="1">
    <citation type="submission" date="2025-08" db="UniProtKB">
        <authorList>
            <consortium name="RefSeq"/>
        </authorList>
    </citation>
    <scope>IDENTIFICATION</scope>
    <source>
        <tissue evidence="6">Gonad</tissue>
    </source>
</reference>
<feature type="domain" description="Death" evidence="4">
    <location>
        <begin position="962"/>
        <end position="1030"/>
    </location>
</feature>
<dbReference type="PANTHER" id="PTHR14389:SF3">
    <property type="entry name" value="PROTEIN FAM111A-LIKE"/>
    <property type="match status" value="1"/>
</dbReference>
<dbReference type="InterPro" id="IPR011029">
    <property type="entry name" value="DEATH-like_dom_sf"/>
</dbReference>
<keyword evidence="3" id="KW-0472">Membrane</keyword>
<feature type="transmembrane region" description="Helical" evidence="3">
    <location>
        <begin position="410"/>
        <end position="431"/>
    </location>
</feature>
<evidence type="ECO:0000256" key="3">
    <source>
        <dbReference type="SAM" id="Phobius"/>
    </source>
</evidence>
<keyword evidence="1" id="KW-0677">Repeat</keyword>
<feature type="transmembrane region" description="Helical" evidence="3">
    <location>
        <begin position="230"/>
        <end position="250"/>
    </location>
</feature>
<evidence type="ECO:0000313" key="5">
    <source>
        <dbReference type="Proteomes" id="UP000515135"/>
    </source>
</evidence>
<dbReference type="Pfam" id="PF08477">
    <property type="entry name" value="Roc"/>
    <property type="match status" value="2"/>
</dbReference>
<feature type="transmembrane region" description="Helical" evidence="3">
    <location>
        <begin position="290"/>
        <end position="310"/>
    </location>
</feature>
<evidence type="ECO:0000256" key="2">
    <source>
        <dbReference type="SAM" id="MobiDB-lite"/>
    </source>
</evidence>
<accession>A0A6P4YX51</accession>
<feature type="transmembrane region" description="Helical" evidence="3">
    <location>
        <begin position="1259"/>
        <end position="1278"/>
    </location>
</feature>
<organism evidence="5 6">
    <name type="scientific">Branchiostoma belcheri</name>
    <name type="common">Amphioxus</name>
    <dbReference type="NCBI Taxonomy" id="7741"/>
    <lineage>
        <taxon>Eukaryota</taxon>
        <taxon>Metazoa</taxon>
        <taxon>Chordata</taxon>
        <taxon>Cephalochordata</taxon>
        <taxon>Leptocardii</taxon>
        <taxon>Amphioxiformes</taxon>
        <taxon>Branchiostomatidae</taxon>
        <taxon>Branchiostoma</taxon>
    </lineage>
</organism>
<gene>
    <name evidence="6" type="primary">LOC109469282</name>
</gene>
<dbReference type="SUPFAM" id="SSF52540">
    <property type="entry name" value="P-loop containing nucleoside triphosphate hydrolases"/>
    <property type="match status" value="2"/>
</dbReference>
<feature type="transmembrane region" description="Helical" evidence="3">
    <location>
        <begin position="1290"/>
        <end position="1309"/>
    </location>
</feature>
<sequence>MGKVLGKSRGEDITSTTDDTPVPGSVYVDEDKMKVTFKMYQYGRTHGKLPINRGKVLFLGDARQGKTSLKKRLTGEPFNPNQEKTEGIQAKMVETKDIDHHWRSPDQRFESEYERRAAWYTANMAAEGNQRRGTNGNMSLAVALDVLFFCLLPLADFIALFLMVNVGYAYSVIALIAFMACVTDLTTATRTGTGMAVALAFRSSLIPPLTLKTASQELVNVVGPRACYPVLGLCIVICASAGTILLGFGLRPIMGIVLCLMCSPTQVSDVGALSWSWFVSELETDIDMVTSNALFTVGLSAGIITYQYWGFLSSRLPIRLRFSGQTCLSLFVASISLSSSSSISEPVLMLYCGFCTAFGACHGLVTGRVWSAMVPVRYLYLKCCGEVLGGVLLSLGFGRAVGWQLATVDSISYFAVFTAMVLLLIECYQYYQYYLSIPVTLIDESMREKENGAKSFPTNLTLMDFAGDEEYYSMHHIFLAHEAVYLLVFSMTEAVRNQNRTLDRLLFWLHSVRTHASSEDCAVFLVGTHRDSVTSLQRQEIATFLAEHLYDSTGFSSLLVLNADHTPLFPVENSKPVDEDMICLRDAIWTMTQQANYARRQLPIRWLKFLEVVKQIEKPIVSLDDLRQECSHIGLEDEDEFHDILTTFDQAGDIIYQANDETLRRYVVLDPQLLVDAMAKITCPQPTHFGMPKYVEHSTLLEKKGIVRADFIHNAVAQLNIDQPSILLKLLVAYDMLCPLGEDTSGDPGHTTYLVPSRLPEYNPKLHRRLSERHDDDQVFYIDFETFKPDVVYTRVVARCLALCKVEERTHTRTHVFRNVGCFNMDSRFWFTVESLRPAPDQNVLKITVTSATGSNPFDLLGTLHNILEAIRRRDFPNMSYTSGVCCPFEAPHSEYSEPERIHVLKLAGSGETFPKESHPLMFLCCGREHQVVRSIVGALAQRNGALSTAAALPPAGPPRVLGNDWQGLADHLGYGVTEILNFRRKESPTMALLLDYGTKVDKVEAARTIMEGLELLGRLDAVAVMTAHHKYTNCCTTSFLQLSNMLELYRCTNLDLRSVMGKVLGKSRGADRTSSAEGTPVPGSVYVDDDKMKATFKMYQYGRTHGKLPINRGKVLFLGDARQGKTSLNKRLTGEPFNPNQEKTEGIQAKMVETKDIDHHWRSPDQRFESEYERRAAWYTANMAAGQNQTREADKKMPSPLAVALDVLFFCFLPLAEFFALFLMVNLGYAYCVAALIAFMACVTDLMSATRTGTGMAVALAFRSSLIPPLTLTTALQDLVSVVGPRACLLLVSLGTGFVATIPLGFGFRPMMSIVLCLMCSPTQVSDVGALSWSWFVSKLGTDIDMVTSNALFTVGLSAGIITYQYWGFLSRRLPIRLRFSGQTCLSLFVASISLCSSSSATEPALMLYCGFCAAFGVCHGLVTGRVWAAMVPVRYLYLKCCGEVLGGALLSLGFGHVVGWQLATVDSISYFAAFTAMVLLLIESYRYYQYYLSIPVTLIDESIREKEKGAQSFPTNLTLMDFAGDEEYYSMHHIFLAHEAVYLLVFSMAEAVRNQNRTLDRLLFWLHSVRTHASSEDCAVFLVGTHRDSVTSLQRQEIATFLAEHLYNSTGFSSLLVLNADHTPLFPVENSKPVDEDMICLRDAIWTMTQQANYARRQLPIRWLKFLEVVKQIEKPIVSLDDLRQECSHIGLEDEDEFHDVLTTFDQAGDIIYQANDETLRRYVVLDPQLLVDAMAKITCPQPTHFGMPKYVEHSTLLDKKGIVRADFIHNAVAQLNIDQPSILLKLLVAYDMLCPLGEDTSGEPGNTTYLVPSRLPEYNPKLHRRLSERHDDDQTFYIDFETFKPDVVYTRVVARCLALCKVEERTHTRTHVFRNVGCFNMDNRFWFTVESLRAASDQNVLKITVTSATGSNPFDLLGTLHNILEAIRRRDFPNMSYTSGVCCPFEAPHSEYSEPERIHVLKLAGSGETFPKESHPLMFLCCGREHQVVRSTLGTLAQRNGVLRTAGSRQPRPETPLQFCHIQQLSLLLDPPRVLGNDWQGLADHLGYGVTEILNFRRKESPTMALLLDYGTKVDKVEAARTITEGLELLGRLDAVAVMAANVNRSQSHDGDK</sequence>
<feature type="transmembrane region" description="Helical" evidence="3">
    <location>
        <begin position="1407"/>
        <end position="1430"/>
    </location>
</feature>
<feature type="transmembrane region" description="Helical" evidence="3">
    <location>
        <begin position="1229"/>
        <end position="1247"/>
    </location>
</feature>
<dbReference type="Gene3D" id="1.10.10.10">
    <property type="entry name" value="Winged helix-like DNA-binding domain superfamily/Winged helix DNA-binding domain"/>
    <property type="match status" value="2"/>
</dbReference>
<feature type="region of interest" description="Disordered" evidence="2">
    <location>
        <begin position="1"/>
        <end position="25"/>
    </location>
</feature>
<proteinExistence type="predicted"/>
<dbReference type="SUPFAM" id="SSF47986">
    <property type="entry name" value="DEATH domain"/>
    <property type="match status" value="2"/>
</dbReference>
<evidence type="ECO:0000313" key="6">
    <source>
        <dbReference type="RefSeq" id="XP_019623347.1"/>
    </source>
</evidence>
<dbReference type="InterPro" id="IPR032171">
    <property type="entry name" value="COR-A"/>
</dbReference>
<dbReference type="OrthoDB" id="10038477at2759"/>
<evidence type="ECO:0000259" key="4">
    <source>
        <dbReference type="PROSITE" id="PS50017"/>
    </source>
</evidence>
<dbReference type="Pfam" id="PF00531">
    <property type="entry name" value="Death"/>
    <property type="match status" value="2"/>
</dbReference>
<dbReference type="KEGG" id="bbel:109469282"/>
<dbReference type="Proteomes" id="UP000515135">
    <property type="component" value="Unplaced"/>
</dbReference>
<dbReference type="PROSITE" id="PS50017">
    <property type="entry name" value="DEATH_DOMAIN"/>
    <property type="match status" value="2"/>
</dbReference>
<dbReference type="InterPro" id="IPR027417">
    <property type="entry name" value="P-loop_NTPase"/>
</dbReference>
<dbReference type="RefSeq" id="XP_019623347.1">
    <property type="nucleotide sequence ID" value="XM_019767788.1"/>
</dbReference>